<gene>
    <name evidence="1" type="ORF">LMH87_005883</name>
</gene>
<comment type="caution">
    <text evidence="1">The sequence shown here is derived from an EMBL/GenBank/DDBJ whole genome shotgun (WGS) entry which is preliminary data.</text>
</comment>
<evidence type="ECO:0008006" key="3">
    <source>
        <dbReference type="Google" id="ProtNLM"/>
    </source>
</evidence>
<dbReference type="AlphaFoldDB" id="A0A9W8USL2"/>
<organism evidence="1 2">
    <name type="scientific">Akanthomyces muscarius</name>
    <name type="common">Entomopathogenic fungus</name>
    <name type="synonym">Lecanicillium muscarium</name>
    <dbReference type="NCBI Taxonomy" id="2231603"/>
    <lineage>
        <taxon>Eukaryota</taxon>
        <taxon>Fungi</taxon>
        <taxon>Dikarya</taxon>
        <taxon>Ascomycota</taxon>
        <taxon>Pezizomycotina</taxon>
        <taxon>Sordariomycetes</taxon>
        <taxon>Hypocreomycetidae</taxon>
        <taxon>Hypocreales</taxon>
        <taxon>Cordycipitaceae</taxon>
        <taxon>Akanthomyces</taxon>
    </lineage>
</organism>
<evidence type="ECO:0000313" key="1">
    <source>
        <dbReference type="EMBL" id="KAJ4164199.1"/>
    </source>
</evidence>
<evidence type="ECO:0000313" key="2">
    <source>
        <dbReference type="Proteomes" id="UP001144673"/>
    </source>
</evidence>
<dbReference type="Proteomes" id="UP001144673">
    <property type="component" value="Chromosome 1"/>
</dbReference>
<dbReference type="RefSeq" id="XP_056059114.1">
    <property type="nucleotide sequence ID" value="XM_056203681.1"/>
</dbReference>
<protein>
    <recommendedName>
        <fullName evidence="3">Aminoglycoside phosphotransferase domain-containing protein</fullName>
    </recommendedName>
</protein>
<proteinExistence type="predicted"/>
<dbReference type="GeneID" id="80893042"/>
<dbReference type="EMBL" id="JAJHUN010000001">
    <property type="protein sequence ID" value="KAJ4164199.1"/>
    <property type="molecule type" value="Genomic_DNA"/>
</dbReference>
<reference evidence="1" key="1">
    <citation type="journal article" date="2023" name="Access Microbiol">
        <title>De-novo genome assembly for Akanthomyces muscarius, a biocontrol agent of insect agricultural pests.</title>
        <authorList>
            <person name="Erdos Z."/>
            <person name="Studholme D.J."/>
            <person name="Raymond B."/>
            <person name="Sharma M."/>
        </authorList>
    </citation>
    <scope>NUCLEOTIDE SEQUENCE</scope>
    <source>
        <strain evidence="1">Ve6</strain>
    </source>
</reference>
<accession>A0A9W8USL2</accession>
<sequence>MPRIRPSGFPVDNYLAFLYRLAVLPDLVADSVSRSGLFYLRHYDDKGDYILVDDEHNITGIIDWEFASAEAKELAFSAPVFQRRGREGLAKIVRDGRRWQRYLFFLGGGMPRTKAQFRPLFKGLRKSFKWDEKAAPLSSYDEWKESALRGLAKGDAQVDALMQAEENAAAGW</sequence>
<dbReference type="KEGG" id="amus:LMH87_005883"/>
<keyword evidence="2" id="KW-1185">Reference proteome</keyword>
<name>A0A9W8USL2_AKAMU</name>